<name>A0ABV0REL7_9TELE</name>
<protein>
    <submittedName>
        <fullName evidence="2">Uncharacterized protein</fullName>
    </submittedName>
</protein>
<evidence type="ECO:0000256" key="1">
    <source>
        <dbReference type="SAM" id="MobiDB-lite"/>
    </source>
</evidence>
<feature type="region of interest" description="Disordered" evidence="1">
    <location>
        <begin position="146"/>
        <end position="173"/>
    </location>
</feature>
<gene>
    <name evidence="2" type="ORF">XENOCAPTIV_021747</name>
</gene>
<dbReference type="Proteomes" id="UP001434883">
    <property type="component" value="Unassembled WGS sequence"/>
</dbReference>
<evidence type="ECO:0000313" key="3">
    <source>
        <dbReference type="Proteomes" id="UP001434883"/>
    </source>
</evidence>
<keyword evidence="3" id="KW-1185">Reference proteome</keyword>
<feature type="compositionally biased region" description="Low complexity" evidence="1">
    <location>
        <begin position="146"/>
        <end position="166"/>
    </location>
</feature>
<dbReference type="EMBL" id="JAHRIN010042487">
    <property type="protein sequence ID" value="MEQ2206048.1"/>
    <property type="molecule type" value="Genomic_DNA"/>
</dbReference>
<sequence>MSGDTTMQPVFLQVTPYCPSRNSYAAFFKESVLLFLSAFPFEKLPQQVNCLHLTQSSASSSLTHTTFMSSFTLSIHLLIWSSSRPPALQSQTQHPSTDLLTVPPLYMSKPSQPGLCCFSNTSNMSCPSDVLISDSINPCHSQRASTSSSLLPPALPPVSSSVPLSLNNKTSLV</sequence>
<proteinExistence type="predicted"/>
<accession>A0ABV0REL7</accession>
<comment type="caution">
    <text evidence="2">The sequence shown here is derived from an EMBL/GenBank/DDBJ whole genome shotgun (WGS) entry which is preliminary data.</text>
</comment>
<organism evidence="2 3">
    <name type="scientific">Xenoophorus captivus</name>
    <dbReference type="NCBI Taxonomy" id="1517983"/>
    <lineage>
        <taxon>Eukaryota</taxon>
        <taxon>Metazoa</taxon>
        <taxon>Chordata</taxon>
        <taxon>Craniata</taxon>
        <taxon>Vertebrata</taxon>
        <taxon>Euteleostomi</taxon>
        <taxon>Actinopterygii</taxon>
        <taxon>Neopterygii</taxon>
        <taxon>Teleostei</taxon>
        <taxon>Neoteleostei</taxon>
        <taxon>Acanthomorphata</taxon>
        <taxon>Ovalentaria</taxon>
        <taxon>Atherinomorphae</taxon>
        <taxon>Cyprinodontiformes</taxon>
        <taxon>Goodeidae</taxon>
        <taxon>Xenoophorus</taxon>
    </lineage>
</organism>
<reference evidence="2 3" key="1">
    <citation type="submission" date="2021-06" db="EMBL/GenBank/DDBJ databases">
        <authorList>
            <person name="Palmer J.M."/>
        </authorList>
    </citation>
    <scope>NUCLEOTIDE SEQUENCE [LARGE SCALE GENOMIC DNA]</scope>
    <source>
        <strain evidence="2 3">XC_2019</strain>
        <tissue evidence="2">Muscle</tissue>
    </source>
</reference>
<evidence type="ECO:0000313" key="2">
    <source>
        <dbReference type="EMBL" id="MEQ2206048.1"/>
    </source>
</evidence>